<organism evidence="1">
    <name type="scientific">Acidithiobacillus ferrivorans</name>
    <dbReference type="NCBI Taxonomy" id="160808"/>
    <lineage>
        <taxon>Bacteria</taxon>
        <taxon>Pseudomonadati</taxon>
        <taxon>Pseudomonadota</taxon>
        <taxon>Acidithiobacillia</taxon>
        <taxon>Acidithiobacillales</taxon>
        <taxon>Acidithiobacillaceae</taxon>
        <taxon>Acidithiobacillus</taxon>
    </lineage>
</organism>
<dbReference type="AlphaFoldDB" id="A0A060UWE8"/>
<comment type="caution">
    <text evidence="1">The sequence shown here is derived from an EMBL/GenBank/DDBJ whole genome shotgun (WGS) entry which is preliminary data.</text>
</comment>
<sequence>MFAFSSHGYSSVPTSQTILNGLYWAGNVH</sequence>
<accession>A0A060UWE8</accession>
<gene>
    <name evidence="1" type="ORF">AFERRI_420167</name>
</gene>
<name>A0A060UWE8_9PROT</name>
<protein>
    <submittedName>
        <fullName evidence="1">Uncharacterized protein</fullName>
    </submittedName>
</protein>
<evidence type="ECO:0000313" key="1">
    <source>
        <dbReference type="EMBL" id="CDQ10869.1"/>
    </source>
</evidence>
<dbReference type="EMBL" id="CCCS020000037">
    <property type="protein sequence ID" value="CDQ10869.1"/>
    <property type="molecule type" value="Genomic_DNA"/>
</dbReference>
<reference evidence="1" key="1">
    <citation type="submission" date="2014-03" db="EMBL/GenBank/DDBJ databases">
        <authorList>
            <person name="Genoscope - CEA"/>
        </authorList>
    </citation>
    <scope>NUCLEOTIDE SEQUENCE [LARGE SCALE GENOMIC DNA]</scope>
    <source>
        <strain evidence="1">CF27</strain>
    </source>
</reference>
<proteinExistence type="predicted"/>
<reference evidence="1" key="2">
    <citation type="submission" date="2014-07" db="EMBL/GenBank/DDBJ databases">
        <title>Initial genome analysis of the psychrotolerant acidophile Acidithiobacillus ferrivorans CF27: insights into iron and sulfur oxidation pathways and into biofilm formation.</title>
        <authorList>
            <person name="Talla E."/>
            <person name="Hedrich S."/>
            <person name="Mangenot S."/>
            <person name="Ji B."/>
            <person name="Johnson D.B."/>
            <person name="Barbe V."/>
            <person name="Bonnefoy V."/>
        </authorList>
    </citation>
    <scope>NUCLEOTIDE SEQUENCE [LARGE SCALE GENOMIC DNA]</scope>
    <source>
        <strain evidence="1">CF27</strain>
    </source>
</reference>